<dbReference type="Pfam" id="PF00583">
    <property type="entry name" value="Acetyltransf_1"/>
    <property type="match status" value="1"/>
</dbReference>
<evidence type="ECO:0000313" key="4">
    <source>
        <dbReference type="EMBL" id="PSJ43638.1"/>
    </source>
</evidence>
<dbReference type="InterPro" id="IPR050832">
    <property type="entry name" value="Bact_Acetyltransf"/>
</dbReference>
<evidence type="ECO:0000256" key="1">
    <source>
        <dbReference type="ARBA" id="ARBA00022679"/>
    </source>
</evidence>
<sequence length="169" mass="18876">MPARLPPIELSEADTPAVARLFDRSADYFLLQGGTAPTLTDAHELLTDVPSDKDAHDQTVLAWKGDDGRFAVAAILRDHPQVGTWYLGFIIVEASQRGRGLGRSIYSAIENWATEKGAREIRLAVLEANQSGERFWRSCGFSELRRLGPATFKTRSHRRIELSRRIDEG</sequence>
<dbReference type="PROSITE" id="PS51186">
    <property type="entry name" value="GNAT"/>
    <property type="match status" value="1"/>
</dbReference>
<dbReference type="GO" id="GO:0016747">
    <property type="term" value="F:acyltransferase activity, transferring groups other than amino-acyl groups"/>
    <property type="evidence" value="ECO:0007669"/>
    <property type="project" value="InterPro"/>
</dbReference>
<keyword evidence="5" id="KW-1185">Reference proteome</keyword>
<gene>
    <name evidence="4" type="ORF">C7I55_02845</name>
</gene>
<proteinExistence type="predicted"/>
<accession>A0A2P7R0A3</accession>
<dbReference type="CDD" id="cd04301">
    <property type="entry name" value="NAT_SF"/>
    <property type="match status" value="1"/>
</dbReference>
<reference evidence="4 5" key="1">
    <citation type="submission" date="2018-03" db="EMBL/GenBank/DDBJ databases">
        <title>The draft genome of Sphingosinicella sp. GL-C-18.</title>
        <authorList>
            <person name="Liu L."/>
            <person name="Li L."/>
            <person name="Liang L."/>
            <person name="Zhang X."/>
            <person name="Wang T."/>
        </authorList>
    </citation>
    <scope>NUCLEOTIDE SEQUENCE [LARGE SCALE GENOMIC DNA]</scope>
    <source>
        <strain evidence="4 5">GL-C-18</strain>
    </source>
</reference>
<dbReference type="Gene3D" id="3.40.630.30">
    <property type="match status" value="1"/>
</dbReference>
<dbReference type="InterPro" id="IPR016181">
    <property type="entry name" value="Acyl_CoA_acyltransferase"/>
</dbReference>
<name>A0A2P7R0A3_9SPHN</name>
<evidence type="ECO:0000259" key="3">
    <source>
        <dbReference type="PROSITE" id="PS51186"/>
    </source>
</evidence>
<dbReference type="OrthoDB" id="9805924at2"/>
<comment type="caution">
    <text evidence="4">The sequence shown here is derived from an EMBL/GenBank/DDBJ whole genome shotgun (WGS) entry which is preliminary data.</text>
</comment>
<feature type="domain" description="N-acetyltransferase" evidence="3">
    <location>
        <begin position="8"/>
        <end position="167"/>
    </location>
</feature>
<keyword evidence="1 4" id="KW-0808">Transferase</keyword>
<organism evidence="4 5">
    <name type="scientific">Allosphingosinicella deserti</name>
    <dbReference type="NCBI Taxonomy" id="2116704"/>
    <lineage>
        <taxon>Bacteria</taxon>
        <taxon>Pseudomonadati</taxon>
        <taxon>Pseudomonadota</taxon>
        <taxon>Alphaproteobacteria</taxon>
        <taxon>Sphingomonadales</taxon>
        <taxon>Sphingomonadaceae</taxon>
        <taxon>Allosphingosinicella</taxon>
    </lineage>
</organism>
<dbReference type="SUPFAM" id="SSF55729">
    <property type="entry name" value="Acyl-CoA N-acyltransferases (Nat)"/>
    <property type="match status" value="1"/>
</dbReference>
<dbReference type="EMBL" id="PXYI01000001">
    <property type="protein sequence ID" value="PSJ43638.1"/>
    <property type="molecule type" value="Genomic_DNA"/>
</dbReference>
<evidence type="ECO:0000256" key="2">
    <source>
        <dbReference type="ARBA" id="ARBA00023315"/>
    </source>
</evidence>
<dbReference type="AlphaFoldDB" id="A0A2P7R0A3"/>
<dbReference type="InterPro" id="IPR000182">
    <property type="entry name" value="GNAT_dom"/>
</dbReference>
<dbReference type="Proteomes" id="UP000241167">
    <property type="component" value="Unassembled WGS sequence"/>
</dbReference>
<dbReference type="PANTHER" id="PTHR43877">
    <property type="entry name" value="AMINOALKYLPHOSPHONATE N-ACETYLTRANSFERASE-RELATED-RELATED"/>
    <property type="match status" value="1"/>
</dbReference>
<evidence type="ECO:0000313" key="5">
    <source>
        <dbReference type="Proteomes" id="UP000241167"/>
    </source>
</evidence>
<keyword evidence="2" id="KW-0012">Acyltransferase</keyword>
<protein>
    <submittedName>
        <fullName evidence="4">GNAT family N-acetyltransferase</fullName>
    </submittedName>
</protein>